<dbReference type="AlphaFoldDB" id="A0A378PAX1"/>
<name>A0A378PAX1_9ACTO</name>
<proteinExistence type="predicted"/>
<evidence type="ECO:0000313" key="2">
    <source>
        <dbReference type="Proteomes" id="UP000255284"/>
    </source>
</evidence>
<evidence type="ECO:0000313" key="1">
    <source>
        <dbReference type="EMBL" id="STO16311.1"/>
    </source>
</evidence>
<sequence length="69" mass="7619">MAGLCYTGGFITRFHAVMNSYRLARNRSWMGRAAAAYDAKYEALDGRLWILGGVLNELEGAKGHLEALL</sequence>
<dbReference type="GeneID" id="61169047"/>
<dbReference type="Proteomes" id="UP000255284">
    <property type="component" value="Unassembled WGS sequence"/>
</dbReference>
<reference evidence="1 2" key="1">
    <citation type="submission" date="2018-06" db="EMBL/GenBank/DDBJ databases">
        <authorList>
            <consortium name="Pathogen Informatics"/>
            <person name="Doyle S."/>
        </authorList>
    </citation>
    <scope>NUCLEOTIDE SEQUENCE [LARGE SCALE GENOMIC DNA]</scope>
    <source>
        <strain evidence="1 2">NCTC11819</strain>
    </source>
</reference>
<dbReference type="EMBL" id="UGGQ01000006">
    <property type="protein sequence ID" value="STO16311.1"/>
    <property type="molecule type" value="Genomic_DNA"/>
</dbReference>
<comment type="caution">
    <text evidence="1">The sequence shown here is derived from an EMBL/GenBank/DDBJ whole genome shotgun (WGS) entry which is preliminary data.</text>
</comment>
<accession>A0A378PAX1</accession>
<organism evidence="1 2">
    <name type="scientific">Mobiluncus mulieris</name>
    <dbReference type="NCBI Taxonomy" id="2052"/>
    <lineage>
        <taxon>Bacteria</taxon>
        <taxon>Bacillati</taxon>
        <taxon>Actinomycetota</taxon>
        <taxon>Actinomycetes</taxon>
        <taxon>Actinomycetales</taxon>
        <taxon>Actinomycetaceae</taxon>
        <taxon>Mobiluncus</taxon>
    </lineage>
</organism>
<dbReference type="RefSeq" id="WP_004572127.1">
    <property type="nucleotide sequence ID" value="NZ_CAMPNB010000020.1"/>
</dbReference>
<protein>
    <submittedName>
        <fullName evidence="1">Uncharacterized protein</fullName>
    </submittedName>
</protein>
<gene>
    <name evidence="1" type="ORF">NCTC11819_00877</name>
</gene>